<dbReference type="InterPro" id="IPR005135">
    <property type="entry name" value="Endo/exonuclease/phosphatase"/>
</dbReference>
<dbReference type="PANTHER" id="PTHR33710">
    <property type="entry name" value="BNAC02G09200D PROTEIN"/>
    <property type="match status" value="1"/>
</dbReference>
<dbReference type="PANTHER" id="PTHR33710:SF71">
    <property type="entry name" value="ENDONUCLEASE_EXONUCLEASE_PHOSPHATASE DOMAIN-CONTAINING PROTEIN"/>
    <property type="match status" value="1"/>
</dbReference>
<evidence type="ECO:0000313" key="3">
    <source>
        <dbReference type="Proteomes" id="UP000631114"/>
    </source>
</evidence>
<dbReference type="Pfam" id="PF03372">
    <property type="entry name" value="Exo_endo_phos"/>
    <property type="match status" value="1"/>
</dbReference>
<accession>A0A835LE89</accession>
<organism evidence="2 3">
    <name type="scientific">Coptis chinensis</name>
    <dbReference type="NCBI Taxonomy" id="261450"/>
    <lineage>
        <taxon>Eukaryota</taxon>
        <taxon>Viridiplantae</taxon>
        <taxon>Streptophyta</taxon>
        <taxon>Embryophyta</taxon>
        <taxon>Tracheophyta</taxon>
        <taxon>Spermatophyta</taxon>
        <taxon>Magnoliopsida</taxon>
        <taxon>Ranunculales</taxon>
        <taxon>Ranunculaceae</taxon>
        <taxon>Coptidoideae</taxon>
        <taxon>Coptis</taxon>
    </lineage>
</organism>
<feature type="domain" description="Endonuclease/exonuclease/phosphatase" evidence="1">
    <location>
        <begin position="6"/>
        <end position="199"/>
    </location>
</feature>
<dbReference type="GO" id="GO:0003824">
    <property type="term" value="F:catalytic activity"/>
    <property type="evidence" value="ECO:0007669"/>
    <property type="project" value="InterPro"/>
</dbReference>
<sequence length="645" mass="75128">MRCIFWNIRGIANDKSQNRLSKLINKWDPDIVGIAEPMISPDDFSKAYLQSLGMSSCFFFNNSPNRVPNIWLFWKTTVATPNLLCCSNQQIIVEVDGVLLSIIHAHCSYVNRGQLWMDLHQFSLMNLPWLILGDFNAYLSYSDKQGGHRPSTAAMSDFRDFIGSNHLMEAPCNGFHFSWWNKQVGRLKILGKLDRMFFNILWSSKYPGWNYKVCNRLCSDHSPIVGCSVDIPQPKNVPFKFFNMWCSHPSFRDTVKAIWDVPLAGHSIYILTQKLKWLKSALKVWNREIFGNIKFQVEEESKSLELMQKHFDQGNTDEDFNMQMVNQENKVEKLLEQEQMFWRQKVGASWENDNDRSTKFFHAMANTNRSKSLISELKNNEGHTINTQEEIGEFVVNHYKEKFRKSEHEIDWRLIQTMPQAVSFDDNAKISSIPSAQEVRAAVFHLKADSSPGPDGFTGFFFQQCWDIVEADLAVDIPSWPAISILAGIHLRFSINILSLSFFSSTSNIPHLKMIFSNNEVMSKKRIRDEEETFKNVTKSTKPKKSNNSAASHDVGVKMKNIMNERRNEETKVVMIEEMTGFWDEWPSCSYWCVIEEDMLWEYVKFPDWNEVGFRGWFCGYNEVIWEDDIWHLRDIKEVPRSACR</sequence>
<dbReference type="Gene3D" id="3.60.10.10">
    <property type="entry name" value="Endonuclease/exonuclease/phosphatase"/>
    <property type="match status" value="1"/>
</dbReference>
<keyword evidence="3" id="KW-1185">Reference proteome</keyword>
<protein>
    <recommendedName>
        <fullName evidence="1">Endonuclease/exonuclease/phosphatase domain-containing protein</fullName>
    </recommendedName>
</protein>
<evidence type="ECO:0000259" key="1">
    <source>
        <dbReference type="Pfam" id="PF03372"/>
    </source>
</evidence>
<dbReference type="InterPro" id="IPR036691">
    <property type="entry name" value="Endo/exonu/phosph_ase_sf"/>
</dbReference>
<comment type="caution">
    <text evidence="2">The sequence shown here is derived from an EMBL/GenBank/DDBJ whole genome shotgun (WGS) entry which is preliminary data.</text>
</comment>
<dbReference type="AlphaFoldDB" id="A0A835LE89"/>
<dbReference type="Proteomes" id="UP000631114">
    <property type="component" value="Unassembled WGS sequence"/>
</dbReference>
<dbReference type="EMBL" id="JADFTS010000009">
    <property type="protein sequence ID" value="KAF9588594.1"/>
    <property type="molecule type" value="Genomic_DNA"/>
</dbReference>
<dbReference type="SUPFAM" id="SSF56219">
    <property type="entry name" value="DNase I-like"/>
    <property type="match status" value="1"/>
</dbReference>
<name>A0A835LE89_9MAGN</name>
<evidence type="ECO:0000313" key="2">
    <source>
        <dbReference type="EMBL" id="KAF9588594.1"/>
    </source>
</evidence>
<proteinExistence type="predicted"/>
<gene>
    <name evidence="2" type="ORF">IFM89_013446</name>
</gene>
<dbReference type="OrthoDB" id="684496at2759"/>
<reference evidence="2 3" key="1">
    <citation type="submission" date="2020-10" db="EMBL/GenBank/DDBJ databases">
        <title>The Coptis chinensis genome and diversification of protoberbering-type alkaloids.</title>
        <authorList>
            <person name="Wang B."/>
            <person name="Shu S."/>
            <person name="Song C."/>
            <person name="Liu Y."/>
        </authorList>
    </citation>
    <scope>NUCLEOTIDE SEQUENCE [LARGE SCALE GENOMIC DNA]</scope>
    <source>
        <strain evidence="2">HL-2020</strain>
        <tissue evidence="2">Leaf</tissue>
    </source>
</reference>